<keyword evidence="2 3" id="KW-0802">TPR repeat</keyword>
<dbReference type="InterPro" id="IPR019734">
    <property type="entry name" value="TPR_rpt"/>
</dbReference>
<dbReference type="NCBIfam" id="TIGR02521">
    <property type="entry name" value="type_IV_pilW"/>
    <property type="match status" value="1"/>
</dbReference>
<dbReference type="InterPro" id="IPR011990">
    <property type="entry name" value="TPR-like_helical_dom_sf"/>
</dbReference>
<dbReference type="InterPro" id="IPR050498">
    <property type="entry name" value="Ycf3"/>
</dbReference>
<dbReference type="PROSITE" id="PS50005">
    <property type="entry name" value="TPR"/>
    <property type="match status" value="3"/>
</dbReference>
<keyword evidence="4" id="KW-0732">Signal</keyword>
<evidence type="ECO:0000256" key="4">
    <source>
        <dbReference type="SAM" id="SignalP"/>
    </source>
</evidence>
<dbReference type="Pfam" id="PF13414">
    <property type="entry name" value="TPR_11"/>
    <property type="match status" value="1"/>
</dbReference>
<sequence length="274" mass="30361">MHRLLALAVVAAALSACSTTSVTRNATAEATGLQGSTTELKTASDQTSKDKRAGIRMQLAIGYYQEGNYTVALDEIKQAIAIDPEMADAYSVRALIYTAMGEDILAEENYQRAMRLAPRNPELNNNYGSFLCQTERYAPAIAQFEIALRNPMYQSPVKALVNAGACSIKQKNYDAAERYLLQALRLEPDLLPVQSGLARVYYERRDYVRAGDYINRVKAVAKLDSLPADVLWLAIRVERKLGDKASETSLATQLRRRHPGSPEFAAFQRGAFDE</sequence>
<dbReference type="Pfam" id="PF14559">
    <property type="entry name" value="TPR_19"/>
    <property type="match status" value="1"/>
</dbReference>
<dbReference type="Proteomes" id="UP000278085">
    <property type="component" value="Unassembled WGS sequence"/>
</dbReference>
<dbReference type="SMART" id="SM00028">
    <property type="entry name" value="TPR"/>
    <property type="match status" value="3"/>
</dbReference>
<comment type="caution">
    <text evidence="5">The sequence shown here is derived from an EMBL/GenBank/DDBJ whole genome shotgun (WGS) entry which is preliminary data.</text>
</comment>
<keyword evidence="1" id="KW-0677">Repeat</keyword>
<dbReference type="InterPro" id="IPR013360">
    <property type="entry name" value="Pilus_4_PilW"/>
</dbReference>
<feature type="signal peptide" evidence="4">
    <location>
        <begin position="1"/>
        <end position="21"/>
    </location>
</feature>
<evidence type="ECO:0000256" key="2">
    <source>
        <dbReference type="ARBA" id="ARBA00022803"/>
    </source>
</evidence>
<proteinExistence type="predicted"/>
<keyword evidence="6" id="KW-1185">Reference proteome</keyword>
<dbReference type="PROSITE" id="PS51257">
    <property type="entry name" value="PROKAR_LIPOPROTEIN"/>
    <property type="match status" value="1"/>
</dbReference>
<dbReference type="Gene3D" id="1.25.40.10">
    <property type="entry name" value="Tetratricopeptide repeat domain"/>
    <property type="match status" value="1"/>
</dbReference>
<evidence type="ECO:0000256" key="3">
    <source>
        <dbReference type="PROSITE-ProRule" id="PRU00339"/>
    </source>
</evidence>
<protein>
    <submittedName>
        <fullName evidence="5">Type IV pilus biogenesis/stability protein PilW</fullName>
    </submittedName>
</protein>
<feature type="chain" id="PRO_5019363026" evidence="4">
    <location>
        <begin position="22"/>
        <end position="274"/>
    </location>
</feature>
<feature type="repeat" description="TPR" evidence="3">
    <location>
        <begin position="87"/>
        <end position="120"/>
    </location>
</feature>
<name>A0A430HNP6_9BURK</name>
<dbReference type="SUPFAM" id="SSF48452">
    <property type="entry name" value="TPR-like"/>
    <property type="match status" value="1"/>
</dbReference>
<organism evidence="5 6">
    <name type="scientific">Massilia atriviolacea</name>
    <dbReference type="NCBI Taxonomy" id="2495579"/>
    <lineage>
        <taxon>Bacteria</taxon>
        <taxon>Pseudomonadati</taxon>
        <taxon>Pseudomonadota</taxon>
        <taxon>Betaproteobacteria</taxon>
        <taxon>Burkholderiales</taxon>
        <taxon>Oxalobacteraceae</taxon>
        <taxon>Telluria group</taxon>
        <taxon>Massilia</taxon>
    </lineage>
</organism>
<feature type="repeat" description="TPR" evidence="3">
    <location>
        <begin position="53"/>
        <end position="86"/>
    </location>
</feature>
<evidence type="ECO:0000256" key="1">
    <source>
        <dbReference type="ARBA" id="ARBA00022737"/>
    </source>
</evidence>
<dbReference type="AlphaFoldDB" id="A0A430HNP6"/>
<dbReference type="Pfam" id="PF13432">
    <property type="entry name" value="TPR_16"/>
    <property type="match status" value="1"/>
</dbReference>
<dbReference type="PANTHER" id="PTHR44858">
    <property type="entry name" value="TETRATRICOPEPTIDE REPEAT PROTEIN 6"/>
    <property type="match status" value="1"/>
</dbReference>
<evidence type="ECO:0000313" key="6">
    <source>
        <dbReference type="Proteomes" id="UP000278085"/>
    </source>
</evidence>
<evidence type="ECO:0000313" key="5">
    <source>
        <dbReference type="EMBL" id="RSZ59123.1"/>
    </source>
</evidence>
<accession>A0A430HNP6</accession>
<dbReference type="OrthoDB" id="9814042at2"/>
<dbReference type="EMBL" id="RXLQ01000005">
    <property type="protein sequence ID" value="RSZ59123.1"/>
    <property type="molecule type" value="Genomic_DNA"/>
</dbReference>
<dbReference type="PANTHER" id="PTHR44858:SF1">
    <property type="entry name" value="UDP-N-ACETYLGLUCOSAMINE--PEPTIDE N-ACETYLGLUCOSAMINYLTRANSFERASE SPINDLY-RELATED"/>
    <property type="match status" value="1"/>
</dbReference>
<feature type="repeat" description="TPR" evidence="3">
    <location>
        <begin position="157"/>
        <end position="190"/>
    </location>
</feature>
<reference evidence="5 6" key="1">
    <citation type="submission" date="2018-12" db="EMBL/GenBank/DDBJ databases">
        <authorList>
            <person name="Yang E."/>
        </authorList>
    </citation>
    <scope>NUCLEOTIDE SEQUENCE [LARGE SCALE GENOMIC DNA]</scope>
    <source>
        <strain evidence="5 6">SOD</strain>
    </source>
</reference>
<gene>
    <name evidence="5" type="primary">pilW</name>
    <name evidence="5" type="ORF">EJB06_12185</name>
</gene>